<dbReference type="AlphaFoldDB" id="A0AA35YPG5"/>
<dbReference type="InterPro" id="IPR004252">
    <property type="entry name" value="Probable_transposase_24"/>
</dbReference>
<proteinExistence type="predicted"/>
<dbReference type="EMBL" id="OX465079">
    <property type="protein sequence ID" value="CAI9277755.1"/>
    <property type="molecule type" value="Genomic_DNA"/>
</dbReference>
<gene>
    <name evidence="1" type="ORF">LSALG_LOCUS17666</name>
</gene>
<accession>A0AA35YPG5</accession>
<dbReference type="Pfam" id="PF03004">
    <property type="entry name" value="Transposase_24"/>
    <property type="match status" value="1"/>
</dbReference>
<reference evidence="1" key="1">
    <citation type="submission" date="2023-04" db="EMBL/GenBank/DDBJ databases">
        <authorList>
            <person name="Vijverberg K."/>
            <person name="Xiong W."/>
            <person name="Schranz E."/>
        </authorList>
    </citation>
    <scope>NUCLEOTIDE SEQUENCE</scope>
</reference>
<keyword evidence="2" id="KW-1185">Reference proteome</keyword>
<protein>
    <submittedName>
        <fullName evidence="1">Uncharacterized protein</fullName>
    </submittedName>
</protein>
<evidence type="ECO:0000313" key="2">
    <source>
        <dbReference type="Proteomes" id="UP001177003"/>
    </source>
</evidence>
<name>A0AA35YPG5_LACSI</name>
<evidence type="ECO:0000313" key="1">
    <source>
        <dbReference type="EMBL" id="CAI9277755.1"/>
    </source>
</evidence>
<organism evidence="1 2">
    <name type="scientific">Lactuca saligna</name>
    <name type="common">Willowleaf lettuce</name>
    <dbReference type="NCBI Taxonomy" id="75948"/>
    <lineage>
        <taxon>Eukaryota</taxon>
        <taxon>Viridiplantae</taxon>
        <taxon>Streptophyta</taxon>
        <taxon>Embryophyta</taxon>
        <taxon>Tracheophyta</taxon>
        <taxon>Spermatophyta</taxon>
        <taxon>Magnoliopsida</taxon>
        <taxon>eudicotyledons</taxon>
        <taxon>Gunneridae</taxon>
        <taxon>Pentapetalae</taxon>
        <taxon>asterids</taxon>
        <taxon>campanulids</taxon>
        <taxon>Asterales</taxon>
        <taxon>Asteraceae</taxon>
        <taxon>Cichorioideae</taxon>
        <taxon>Cichorieae</taxon>
        <taxon>Lactucinae</taxon>
        <taxon>Lactuca</taxon>
    </lineage>
</organism>
<sequence>MLDGAEAARDRPPVGMDSARWSATIDHFLTDTHCKRSSVNKECRKKQVVKNRGGTCSYGSTSFKNNLNKLKVFHRAHVNKQGEFVDPLIEEQYYINNLREMHNALVAEVALQTQHIADSGADPNSIDWIALFEKVLGVRRGHVRGIGPKPSVAGTSAPTQW</sequence>
<dbReference type="Proteomes" id="UP001177003">
    <property type="component" value="Chromosome 3"/>
</dbReference>